<evidence type="ECO:0000256" key="4">
    <source>
        <dbReference type="ARBA" id="ARBA00022801"/>
    </source>
</evidence>
<dbReference type="Gene3D" id="3.30.300.50">
    <property type="match status" value="2"/>
</dbReference>
<proteinExistence type="inferred from homology"/>
<dbReference type="PIRSF" id="PIRSF001134">
    <property type="entry name" value="Streptogrisin"/>
    <property type="match status" value="1"/>
</dbReference>
<evidence type="ECO:0000256" key="2">
    <source>
        <dbReference type="ARBA" id="ARBA00022670"/>
    </source>
</evidence>
<dbReference type="Gene3D" id="2.40.10.10">
    <property type="entry name" value="Trypsin-like serine proteases"/>
    <property type="match status" value="2"/>
</dbReference>
<evidence type="ECO:0000259" key="8">
    <source>
        <dbReference type="Pfam" id="PF00089"/>
    </source>
</evidence>
<keyword evidence="11" id="KW-1185">Reference proteome</keyword>
<dbReference type="InterPro" id="IPR009003">
    <property type="entry name" value="Peptidase_S1_PA"/>
</dbReference>
<evidence type="ECO:0000259" key="9">
    <source>
        <dbReference type="Pfam" id="PF02983"/>
    </source>
</evidence>
<evidence type="ECO:0000313" key="10">
    <source>
        <dbReference type="EMBL" id="MCE7006546.1"/>
    </source>
</evidence>
<accession>A0ABS8ZFF4</accession>
<evidence type="ECO:0000313" key="11">
    <source>
        <dbReference type="Proteomes" id="UP001521150"/>
    </source>
</evidence>
<protein>
    <submittedName>
        <fullName evidence="10">S1 family peptidase</fullName>
    </submittedName>
</protein>
<evidence type="ECO:0000256" key="1">
    <source>
        <dbReference type="ARBA" id="ARBA00007664"/>
    </source>
</evidence>
<dbReference type="PRINTS" id="PR00861">
    <property type="entry name" value="ALYTICPTASE"/>
</dbReference>
<dbReference type="InterPro" id="IPR018114">
    <property type="entry name" value="TRYPSIN_HIS"/>
</dbReference>
<name>A0ABS8ZFF4_9PSEU</name>
<dbReference type="InterPro" id="IPR004236">
    <property type="entry name" value="Pept_S1_alpha_lytic"/>
</dbReference>
<dbReference type="InterPro" id="IPR043504">
    <property type="entry name" value="Peptidase_S1_PA_chymotrypsin"/>
</dbReference>
<keyword evidence="4" id="KW-0378">Hydrolase</keyword>
<feature type="domain" description="Peptidase S1" evidence="8">
    <location>
        <begin position="231"/>
        <end position="384"/>
    </location>
</feature>
<evidence type="ECO:0000256" key="6">
    <source>
        <dbReference type="ARBA" id="ARBA00023145"/>
    </source>
</evidence>
<organism evidence="10 11">
    <name type="scientific">Kibdelosporangium philippinense</name>
    <dbReference type="NCBI Taxonomy" id="211113"/>
    <lineage>
        <taxon>Bacteria</taxon>
        <taxon>Bacillati</taxon>
        <taxon>Actinomycetota</taxon>
        <taxon>Actinomycetes</taxon>
        <taxon>Pseudonocardiales</taxon>
        <taxon>Pseudonocardiaceae</taxon>
        <taxon>Kibdelosporangium</taxon>
    </lineage>
</organism>
<dbReference type="Pfam" id="PF00089">
    <property type="entry name" value="Trypsin"/>
    <property type="match status" value="1"/>
</dbReference>
<evidence type="ECO:0000256" key="5">
    <source>
        <dbReference type="ARBA" id="ARBA00022825"/>
    </source>
</evidence>
<keyword evidence="5" id="KW-0720">Serine protease</keyword>
<keyword evidence="2" id="KW-0645">Protease</keyword>
<dbReference type="PROSITE" id="PS00135">
    <property type="entry name" value="TRYPSIN_SER"/>
    <property type="match status" value="1"/>
</dbReference>
<dbReference type="InterPro" id="IPR001316">
    <property type="entry name" value="Pept_S1A_streptogrisin"/>
</dbReference>
<dbReference type="PROSITE" id="PS00134">
    <property type="entry name" value="TRYPSIN_HIS"/>
    <property type="match status" value="1"/>
</dbReference>
<keyword evidence="6" id="KW-0865">Zymogen</keyword>
<gene>
    <name evidence="10" type="ORF">LWC34_27490</name>
</gene>
<dbReference type="InterPro" id="IPR001254">
    <property type="entry name" value="Trypsin_dom"/>
</dbReference>
<dbReference type="CDD" id="cd21112">
    <property type="entry name" value="alphaLP-like"/>
    <property type="match status" value="1"/>
</dbReference>
<dbReference type="RefSeq" id="WP_233728006.1">
    <property type="nucleotide sequence ID" value="NZ_JAJVCN010000002.1"/>
</dbReference>
<evidence type="ECO:0000256" key="7">
    <source>
        <dbReference type="ARBA" id="ARBA00023157"/>
    </source>
</evidence>
<dbReference type="InterPro" id="IPR035070">
    <property type="entry name" value="Streptogrisin_prodomain"/>
</dbReference>
<keyword evidence="7" id="KW-1015">Disulfide bond</keyword>
<dbReference type="InterPro" id="IPR033116">
    <property type="entry name" value="TRYPSIN_SER"/>
</dbReference>
<comment type="similarity">
    <text evidence="1">Belongs to the peptidase S1 family.</text>
</comment>
<dbReference type="Proteomes" id="UP001521150">
    <property type="component" value="Unassembled WGS sequence"/>
</dbReference>
<evidence type="ECO:0000256" key="3">
    <source>
        <dbReference type="ARBA" id="ARBA00022729"/>
    </source>
</evidence>
<dbReference type="EMBL" id="JAJVCN010000002">
    <property type="protein sequence ID" value="MCE7006546.1"/>
    <property type="molecule type" value="Genomic_DNA"/>
</dbReference>
<comment type="caution">
    <text evidence="10">The sequence shown here is derived from an EMBL/GenBank/DDBJ whole genome shotgun (WGS) entry which is preliminary data.</text>
</comment>
<dbReference type="SUPFAM" id="SSF50494">
    <property type="entry name" value="Trypsin-like serine proteases"/>
    <property type="match status" value="1"/>
</dbReference>
<feature type="domain" description="Peptidase S1A alpha-lytic prodomain" evidence="9">
    <location>
        <begin position="131"/>
        <end position="182"/>
    </location>
</feature>
<dbReference type="Pfam" id="PF02983">
    <property type="entry name" value="Pro_Al_protease"/>
    <property type="match status" value="1"/>
</dbReference>
<reference evidence="10 11" key="1">
    <citation type="submission" date="2021-12" db="EMBL/GenBank/DDBJ databases">
        <title>Genome sequence of Kibdelosporangium philippinense ATCC 49844.</title>
        <authorList>
            <person name="Fedorov E.A."/>
            <person name="Omeragic M."/>
            <person name="Shalygina K.F."/>
            <person name="Maclea K.S."/>
        </authorList>
    </citation>
    <scope>NUCLEOTIDE SEQUENCE [LARGE SCALE GENOMIC DNA]</scope>
    <source>
        <strain evidence="10 11">ATCC 49844</strain>
    </source>
</reference>
<sequence>MGSHRELKPRPLNRKVLVGLVIGVTVSATLTAVATTNSLVNHETVEVGSSTPLEPTMRKDVRLTADEAKSRATEEAALSKTVDALRRKTGVAYAGAWYDNTKRKLMVGIIDRQYIGDVQRAGAEPRMMKNNLAGLTGQKTRIDRLAKEAPKSVVSWGVDPTTNSVLIEAQKDAQAEAFIEKARGGGDLVRVEWTERTARPLVDVIGGGGFTVGDARCSIGFSARGPAGSKHFITAGHCTASGGVVLNNGLEFGRVNAGTFDTDGDFGLVDMTDPASQTPPSVDTRDGGPITVTGTEVAPIGASVCRSGATTGFACGEITAIDETVNYGEGRIVRGLTRTSVCAEPGDSGGPFVSGTQAQGVTSGGIGGCASGGTTFFQPINEAATKLGVTVVTG</sequence>
<keyword evidence="3" id="KW-0732">Signal</keyword>